<reference evidence="4" key="1">
    <citation type="submission" date="2012-12" db="EMBL/GenBank/DDBJ databases">
        <authorList>
            <person name="Hellsten U."/>
            <person name="Grimwood J."/>
            <person name="Chapman J.A."/>
            <person name="Shapiro H."/>
            <person name="Aerts A."/>
            <person name="Otillar R.P."/>
            <person name="Terry A.Y."/>
            <person name="Boore J.L."/>
            <person name="Simakov O."/>
            <person name="Marletaz F."/>
            <person name="Cho S.-J."/>
            <person name="Edsinger-Gonzales E."/>
            <person name="Havlak P."/>
            <person name="Kuo D.-H."/>
            <person name="Larsson T."/>
            <person name="Lv J."/>
            <person name="Arendt D."/>
            <person name="Savage R."/>
            <person name="Osoegawa K."/>
            <person name="de Jong P."/>
            <person name="Lindberg D.R."/>
            <person name="Seaver E.C."/>
            <person name="Weisblat D.A."/>
            <person name="Putnam N.H."/>
            <person name="Grigoriev I.V."/>
            <person name="Rokhsar D.S."/>
        </authorList>
    </citation>
    <scope>NUCLEOTIDE SEQUENCE</scope>
    <source>
        <strain evidence="4">I ESC-2004</strain>
    </source>
</reference>
<organism evidence="2">
    <name type="scientific">Capitella teleta</name>
    <name type="common">Polychaete worm</name>
    <dbReference type="NCBI Taxonomy" id="283909"/>
    <lineage>
        <taxon>Eukaryota</taxon>
        <taxon>Metazoa</taxon>
        <taxon>Spiralia</taxon>
        <taxon>Lophotrochozoa</taxon>
        <taxon>Annelida</taxon>
        <taxon>Polychaeta</taxon>
        <taxon>Sedentaria</taxon>
        <taxon>Scolecida</taxon>
        <taxon>Capitellidae</taxon>
        <taxon>Capitella</taxon>
    </lineage>
</organism>
<feature type="compositionally biased region" description="Basic and acidic residues" evidence="1">
    <location>
        <begin position="189"/>
        <end position="209"/>
    </location>
</feature>
<feature type="compositionally biased region" description="Acidic residues" evidence="1">
    <location>
        <begin position="18"/>
        <end position="28"/>
    </location>
</feature>
<feature type="compositionally biased region" description="Basic and acidic residues" evidence="1">
    <location>
        <begin position="461"/>
        <end position="470"/>
    </location>
</feature>
<dbReference type="AlphaFoldDB" id="R7UBY5"/>
<gene>
    <name evidence="2" type="ORF">CAPTEDRAFT_219126</name>
</gene>
<reference evidence="3" key="3">
    <citation type="submission" date="2015-06" db="UniProtKB">
        <authorList>
            <consortium name="EnsemblMetazoa"/>
        </authorList>
    </citation>
    <scope>IDENTIFICATION</scope>
</reference>
<proteinExistence type="predicted"/>
<dbReference type="EMBL" id="KB303020">
    <property type="protein sequence ID" value="ELU03621.1"/>
    <property type="molecule type" value="Genomic_DNA"/>
</dbReference>
<feature type="region of interest" description="Disordered" evidence="1">
    <location>
        <begin position="1"/>
        <end position="59"/>
    </location>
</feature>
<accession>R7UBY5</accession>
<evidence type="ECO:0000313" key="4">
    <source>
        <dbReference type="Proteomes" id="UP000014760"/>
    </source>
</evidence>
<keyword evidence="4" id="KW-1185">Reference proteome</keyword>
<dbReference type="EnsemblMetazoa" id="CapteT219126">
    <property type="protein sequence ID" value="CapteP219126"/>
    <property type="gene ID" value="CapteG219126"/>
</dbReference>
<evidence type="ECO:0000313" key="2">
    <source>
        <dbReference type="EMBL" id="ELU03621.1"/>
    </source>
</evidence>
<feature type="compositionally biased region" description="Basic and acidic residues" evidence="1">
    <location>
        <begin position="257"/>
        <end position="272"/>
    </location>
</feature>
<sequence>MELEVSDDGAADHKEDTEGREEEEEVEEEEKRGKEEKMESDGGGEDEEAPGSVGIQCPTPAVSLKEPAMVSAFLRPLIEMTKEELIEICTNLEIALSLKDQEIHAINQHYEHILELYYNTADSLAVRNNELLSCQDHLKEAQSCLEQWRTEILRNQTGHQARQSVVSDSVLLEARRASMVHTPPSRPTEPAKKNDNSVDNKREDLDNPKRVSRRLNQSMGLHNKTRITPVLHRRKSSRTKNGESRPVPKPRLSVSRGKAEEDAGHSDTSEEMVKTCLDPDLLKDLDLGVTSPLRMSYQDDPTKVDILQIEEDRPMSSSSDSDTLLPSVREKCPVGDDDDDKMDTDTLNGSYEWSSFDDRPRTDCGRPLTGERRPDVNDRPPTRTGGRSRDVAASYSFEGHRPHPDSPIATRSTMDNVAVKNGQNNQPRKPKIIFKEIKSEENNTPIRRAQTPHVRRSPKPPHQEIPDGVA</sequence>
<name>R7UBY5_CAPTE</name>
<feature type="compositionally biased region" description="Polar residues" evidence="1">
    <location>
        <begin position="409"/>
        <end position="427"/>
    </location>
</feature>
<reference evidence="2 4" key="2">
    <citation type="journal article" date="2013" name="Nature">
        <title>Insights into bilaterian evolution from three spiralian genomes.</title>
        <authorList>
            <person name="Simakov O."/>
            <person name="Marletaz F."/>
            <person name="Cho S.J."/>
            <person name="Edsinger-Gonzales E."/>
            <person name="Havlak P."/>
            <person name="Hellsten U."/>
            <person name="Kuo D.H."/>
            <person name="Larsson T."/>
            <person name="Lv J."/>
            <person name="Arendt D."/>
            <person name="Savage R."/>
            <person name="Osoegawa K."/>
            <person name="de Jong P."/>
            <person name="Grimwood J."/>
            <person name="Chapman J.A."/>
            <person name="Shapiro H."/>
            <person name="Aerts A."/>
            <person name="Otillar R.P."/>
            <person name="Terry A.Y."/>
            <person name="Boore J.L."/>
            <person name="Grigoriev I.V."/>
            <person name="Lindberg D.R."/>
            <person name="Seaver E.C."/>
            <person name="Weisblat D.A."/>
            <person name="Putnam N.H."/>
            <person name="Rokhsar D.S."/>
        </authorList>
    </citation>
    <scope>NUCLEOTIDE SEQUENCE</scope>
    <source>
        <strain evidence="2 4">I ESC-2004</strain>
    </source>
</reference>
<feature type="region of interest" description="Disordered" evidence="1">
    <location>
        <begin position="309"/>
        <end position="470"/>
    </location>
</feature>
<feature type="region of interest" description="Disordered" evidence="1">
    <location>
        <begin position="178"/>
        <end position="272"/>
    </location>
</feature>
<protein>
    <submittedName>
        <fullName evidence="2 3">Uncharacterized protein</fullName>
    </submittedName>
</protein>
<dbReference type="EMBL" id="AMQN01001496">
    <property type="status" value="NOT_ANNOTATED_CDS"/>
    <property type="molecule type" value="Genomic_DNA"/>
</dbReference>
<feature type="compositionally biased region" description="Basic and acidic residues" evidence="1">
    <location>
        <begin position="29"/>
        <end position="40"/>
    </location>
</feature>
<feature type="compositionally biased region" description="Basic and acidic residues" evidence="1">
    <location>
        <begin position="356"/>
        <end position="381"/>
    </location>
</feature>
<dbReference type="HOGENOM" id="CLU_581721_0_0_1"/>
<evidence type="ECO:0000313" key="3">
    <source>
        <dbReference type="EnsemblMetazoa" id="CapteP219126"/>
    </source>
</evidence>
<dbReference type="Proteomes" id="UP000014760">
    <property type="component" value="Unassembled WGS sequence"/>
</dbReference>
<evidence type="ECO:0000256" key="1">
    <source>
        <dbReference type="SAM" id="MobiDB-lite"/>
    </source>
</evidence>